<dbReference type="InterPro" id="IPR017850">
    <property type="entry name" value="Alkaline_phosphatase_core_sf"/>
</dbReference>
<dbReference type="AlphaFoldDB" id="A0A6J4QJ32"/>
<dbReference type="SUPFAM" id="SSF53649">
    <property type="entry name" value="Alkaline phosphatase-like"/>
    <property type="match status" value="1"/>
</dbReference>
<dbReference type="EMBL" id="CADCVC010000151">
    <property type="protein sequence ID" value="CAA9446091.1"/>
    <property type="molecule type" value="Genomic_DNA"/>
</dbReference>
<protein>
    <submittedName>
        <fullName evidence="2">Sulfatase</fullName>
    </submittedName>
</protein>
<dbReference type="Pfam" id="PF00884">
    <property type="entry name" value="Sulfatase"/>
    <property type="match status" value="1"/>
</dbReference>
<dbReference type="PANTHER" id="PTHR43108:SF8">
    <property type="entry name" value="SD21168P"/>
    <property type="match status" value="1"/>
</dbReference>
<dbReference type="PANTHER" id="PTHR43108">
    <property type="entry name" value="N-ACETYLGLUCOSAMINE-6-SULFATASE FAMILY MEMBER"/>
    <property type="match status" value="1"/>
</dbReference>
<evidence type="ECO:0000259" key="1">
    <source>
        <dbReference type="Pfam" id="PF00884"/>
    </source>
</evidence>
<dbReference type="InterPro" id="IPR000917">
    <property type="entry name" value="Sulfatase_N"/>
</dbReference>
<proteinExistence type="predicted"/>
<sequence length="475" mass="52564">MLLASAVALVMVDGSARSPAAAPGSPNIVLVVADDLTKRDYLDLGSNLGSFASGGTFFHNAFVTTALCCPSRASTLTGLYAQNHHVTQHIDPGTGYERYHAEGYDQRDLSVWLRDSGYQTGLVGKYMNKYHARSDGIPAGWSDWYGADSPAKGWTLNENGTIRTYPQDPTRPGYKPWENVLGDKAVEFVGDAHASERPFFLWYGTHAPHNPVLVAPRDKERVGTWPAYSPPSFNERDVSDKPRWVRNMAPLSANKQQTLKQKRQERLSSMLAVSRNLARLKEELRRTGELSNTYLILTSDNGYHLGQHRLGAGKMTAYEEDTRVPLAISGPGVASGGAKHMVLNTDLAPTIAELAGVAPGILPDGRSFVPLVREGRSGIAPEEFRRRFMEENWRGPVDTPNGVELFPAPTNFAVRGLDFKYNRYATGETEYYDLSRDPYELESKRVSGTRKDALDRLRTRLRNCRGAECRIAEGG</sequence>
<organism evidence="2">
    <name type="scientific">uncultured Rubrobacteraceae bacterium</name>
    <dbReference type="NCBI Taxonomy" id="349277"/>
    <lineage>
        <taxon>Bacteria</taxon>
        <taxon>Bacillati</taxon>
        <taxon>Actinomycetota</taxon>
        <taxon>Rubrobacteria</taxon>
        <taxon>Rubrobacterales</taxon>
        <taxon>Rubrobacteraceae</taxon>
        <taxon>environmental samples</taxon>
    </lineage>
</organism>
<accession>A0A6J4QJ32</accession>
<feature type="domain" description="Sulfatase N-terminal" evidence="1">
    <location>
        <begin position="26"/>
        <end position="357"/>
    </location>
</feature>
<dbReference type="Gene3D" id="3.40.720.10">
    <property type="entry name" value="Alkaline Phosphatase, subunit A"/>
    <property type="match status" value="1"/>
</dbReference>
<reference evidence="2" key="1">
    <citation type="submission" date="2020-02" db="EMBL/GenBank/DDBJ databases">
        <authorList>
            <person name="Meier V. D."/>
        </authorList>
    </citation>
    <scope>NUCLEOTIDE SEQUENCE</scope>
    <source>
        <strain evidence="2">AVDCRST_MAG80</strain>
    </source>
</reference>
<name>A0A6J4QJ32_9ACTN</name>
<gene>
    <name evidence="2" type="ORF">AVDCRST_MAG80-1786</name>
</gene>
<dbReference type="CDD" id="cd16147">
    <property type="entry name" value="G6S"/>
    <property type="match status" value="1"/>
</dbReference>
<evidence type="ECO:0000313" key="2">
    <source>
        <dbReference type="EMBL" id="CAA9446091.1"/>
    </source>
</evidence>